<keyword evidence="2" id="KW-1185">Reference proteome</keyword>
<evidence type="ECO:0000313" key="1">
    <source>
        <dbReference type="EMBL" id="KAH6637010.1"/>
    </source>
</evidence>
<gene>
    <name evidence="1" type="ORF">F5144DRAFT_569433</name>
</gene>
<accession>A0ACB7PH80</accession>
<organism evidence="1 2">
    <name type="scientific">Chaetomium tenue</name>
    <dbReference type="NCBI Taxonomy" id="1854479"/>
    <lineage>
        <taxon>Eukaryota</taxon>
        <taxon>Fungi</taxon>
        <taxon>Dikarya</taxon>
        <taxon>Ascomycota</taxon>
        <taxon>Pezizomycotina</taxon>
        <taxon>Sordariomycetes</taxon>
        <taxon>Sordariomycetidae</taxon>
        <taxon>Sordariales</taxon>
        <taxon>Chaetomiaceae</taxon>
        <taxon>Chaetomium</taxon>
    </lineage>
</organism>
<proteinExistence type="predicted"/>
<evidence type="ECO:0000313" key="2">
    <source>
        <dbReference type="Proteomes" id="UP000724584"/>
    </source>
</evidence>
<comment type="caution">
    <text evidence="1">The sequence shown here is derived from an EMBL/GenBank/DDBJ whole genome shotgun (WGS) entry which is preliminary data.</text>
</comment>
<dbReference type="Proteomes" id="UP000724584">
    <property type="component" value="Unassembled WGS sequence"/>
</dbReference>
<dbReference type="EMBL" id="JAGIZQ010000003">
    <property type="protein sequence ID" value="KAH6637010.1"/>
    <property type="molecule type" value="Genomic_DNA"/>
</dbReference>
<reference evidence="1 2" key="1">
    <citation type="journal article" date="2021" name="Nat. Commun.">
        <title>Genetic determinants of endophytism in the Arabidopsis root mycobiome.</title>
        <authorList>
            <person name="Mesny F."/>
            <person name="Miyauchi S."/>
            <person name="Thiergart T."/>
            <person name="Pickel B."/>
            <person name="Atanasova L."/>
            <person name="Karlsson M."/>
            <person name="Huettel B."/>
            <person name="Barry K.W."/>
            <person name="Haridas S."/>
            <person name="Chen C."/>
            <person name="Bauer D."/>
            <person name="Andreopoulos W."/>
            <person name="Pangilinan J."/>
            <person name="LaButti K."/>
            <person name="Riley R."/>
            <person name="Lipzen A."/>
            <person name="Clum A."/>
            <person name="Drula E."/>
            <person name="Henrissat B."/>
            <person name="Kohler A."/>
            <person name="Grigoriev I.V."/>
            <person name="Martin F.M."/>
            <person name="Hacquard S."/>
        </authorList>
    </citation>
    <scope>NUCLEOTIDE SEQUENCE [LARGE SCALE GENOMIC DNA]</scope>
    <source>
        <strain evidence="1 2">MPI-SDFR-AT-0079</strain>
    </source>
</reference>
<protein>
    <submittedName>
        <fullName evidence="1">Uncharacterized protein</fullName>
    </submittedName>
</protein>
<name>A0ACB7PH80_9PEZI</name>
<sequence length="1087" mass="120621">MPFSFSYVCDLLQRLEDNRLARSGLRSNAVIIQEWFRGHHGLLHRDDHKSAPLLSALLPEKRTDRVYFIREKKLQAIIGRALGLGRSRIAELGRWTNPEAAVDLADCVEGTLKQTPNPISPTDRSVTVEEIDGLLHSIAAACRFSSPAVRSSAENRPADQELSLGELYRRLSARDAKWLTRLLLKNYEPVVLDQRVVCAGYHPLLPTILKVQDDLAVAGRILDTLKLDRTVTGKSELAEYLKPTLGVKIGRQMWMKGRSIKHCLSMVQGRISCEEKMDGEYCQIHIDLSKGRDCIQIFSKSGKDSTRDRMALHDSIRKSLQLGQPSCPLRHGCILEGELVVYSDKHHKVLGFHKIRKHVSRSGSFLGTDKDSQAHPWEHLMIVYYDLLMVDNESLLAVKHSERFQRLKSVITQVPGRSSLVKRELIDCGRPSAVSDLRRVFAKCITARGEGLVLKADDPYFDFNARWQPYHCCPIRLKKEYIGHFGDIGDFAVVGARFDVAKARTYSIPGLKWTHFYVGCLENKDEVQRFGKQPVFVVTNVVELNANQLAAFVSSVNPESIRPEENRAISLRIEPGVDCGKRPSFVFPTPPVFDLRCFSFDKEGNTGFWSPRFPTVSKIHCDRTYHDTISFEELQEMAANERKSPPPEDSQELLGWIAALENSESRRTADTASQATISTVADSVAQSPQPHQQHLAAQNLTTEGMVDFTRQSQSAHVGVQLTPATSTVAQEPEPTASARTDDQFVATLGRKRPLELAPQSSIPERSKIQRRSSDQVASLAPPPGNNGAVLSASQPEPSLGTQMSPSRRSAATVLPMLRPSSRAEAVVPSSSAPAHQANTGSRREEPRPSLQASLSFHEARLRSFAARSLATMAGSDPAEAQEADPQSSEQPAEQAADHPNQPAQPDQSTEQAANNITVETASARCQFLPDTCKFPTYSILVSPCVADFPWVTDNLLGSHGVTEFLRDPKEWLSTTNPGTTPAPSGGTSTTPAPSSTGSSGGPRRREKIIIVDRRRKKATVDFLYSVEAAGLKRRNGEREYVPIYDWRVLEEIYVEEKKLRGSGQAPGDRFDLNDASSIWRKFWVGLA</sequence>